<protein>
    <submittedName>
        <fullName evidence="13">TonB-dependent receptor</fullName>
    </submittedName>
</protein>
<keyword evidence="3 8" id="KW-1134">Transmembrane beta strand</keyword>
<dbReference type="Gene3D" id="2.60.40.1120">
    <property type="entry name" value="Carboxypeptidase-like, regulatory domain"/>
    <property type="match status" value="1"/>
</dbReference>
<keyword evidence="13" id="KW-0675">Receptor</keyword>
<keyword evidence="2 8" id="KW-0813">Transport</keyword>
<dbReference type="EMBL" id="BAABDH010000102">
    <property type="protein sequence ID" value="GAA3947195.1"/>
    <property type="molecule type" value="Genomic_DNA"/>
</dbReference>
<dbReference type="PANTHER" id="PTHR47234:SF3">
    <property type="entry name" value="SECRETIN_TONB SHORT N-TERMINAL DOMAIN-CONTAINING PROTEIN"/>
    <property type="match status" value="1"/>
</dbReference>
<dbReference type="InterPro" id="IPR036942">
    <property type="entry name" value="Beta-barrel_TonB_sf"/>
</dbReference>
<comment type="caution">
    <text evidence="13">The sequence shown here is derived from an EMBL/GenBank/DDBJ whole genome shotgun (WGS) entry which is preliminary data.</text>
</comment>
<proteinExistence type="inferred from homology"/>
<keyword evidence="4 8" id="KW-0812">Transmembrane</keyword>
<sequence length="943" mass="101881">MFFNTYFYKPNYTPVQILTRSWLMLFSLCLLCAQLAQAQATTASINGTARSDKDEALSGATVAAIHLPTGLRRSTSSTSTGSFTMADLLVGGPYTLQVVQPGYRTLLVTNVFLAAGKEAQFSFSLNTEIVAVGTRRADRTALESAVPVDVIDMRTLAATAPQTDMTQLLNYVVPSFNSTRQTSAGGSDHVDPANLRGLGTDQMLVLVNGKRRHTTALINLLGNRGVGNVGTDLNTIAANSVDRVEILRDGAAAQYGSDAIAGVMNINLKSDNKGGNVLVGTGVTTQGDGLTTLASLNKGFKLGQKGFFNLTLDADHRGSTTRDYSRDVFSRPVFSSDQAQENAALAANGKAYKDFEQRNGDARIDNYRGIFNASVAATDKVKLYAFGGYNYRRGNSVAPWVLPATQSLDIIESIFPLGYQPNINTRIHDASGAVGTVISLGPWSLDVSHVLGHNRMRYNVDNTVNASIGVKSPTSFDAGGFRFTQNVTNATISRLFPKVLAGTNVAFGAEYRNDHYQIEEGEQNAWGEFDEGRIGAGAGSQGFLGFAPASAVIGSRSNVGGFFDLEADITKKWSVSTALRFENYSDFGSALIYKVTSRYQMLKPLAVRAAFNTGFRAPSLQQVLYRQLTLESSASGVRYSGIFNNQDEVTRAAGIPALGPEKSRSFSAGLVLTPLPSLSFTADAYRIDINDRIILSGLFGPGINANLDAALFRYSIDRAQFFTNSVDTRTTGLDLIANYQHELGRGSFTASAAANFNRTTIQALNVPANFQTLQSDDNPNTNYVDPRQLSLIETGSPKSKLLLSLGYELGKLNVLVRNTYFGQVSYFDTNTDAANDFGSYYLQFNPRTVTDLMVGYKPLKSLGLTAGVNNLFNVFPNTVSEAARNGRPPGGFASVEVFNAYYQARFGKPSNLPEGRDIFPYNPVQMGFNGTFVYLKAAYTLGL</sequence>
<evidence type="ECO:0000313" key="14">
    <source>
        <dbReference type="Proteomes" id="UP001499909"/>
    </source>
</evidence>
<dbReference type="Pfam" id="PF13620">
    <property type="entry name" value="CarboxypepD_reg"/>
    <property type="match status" value="1"/>
</dbReference>
<feature type="signal peptide" evidence="10">
    <location>
        <begin position="1"/>
        <end position="38"/>
    </location>
</feature>
<organism evidence="13 14">
    <name type="scientific">Hymenobacter algoricola</name>
    <dbReference type="NCBI Taxonomy" id="486267"/>
    <lineage>
        <taxon>Bacteria</taxon>
        <taxon>Pseudomonadati</taxon>
        <taxon>Bacteroidota</taxon>
        <taxon>Cytophagia</taxon>
        <taxon>Cytophagales</taxon>
        <taxon>Hymenobacteraceae</taxon>
        <taxon>Hymenobacter</taxon>
    </lineage>
</organism>
<reference evidence="14" key="1">
    <citation type="journal article" date="2019" name="Int. J. Syst. Evol. Microbiol.">
        <title>The Global Catalogue of Microorganisms (GCM) 10K type strain sequencing project: providing services to taxonomists for standard genome sequencing and annotation.</title>
        <authorList>
            <consortium name="The Broad Institute Genomics Platform"/>
            <consortium name="The Broad Institute Genome Sequencing Center for Infectious Disease"/>
            <person name="Wu L."/>
            <person name="Ma J."/>
        </authorList>
    </citation>
    <scope>NUCLEOTIDE SEQUENCE [LARGE SCALE GENOMIC DNA]</scope>
    <source>
        <strain evidence="14">JCM 17214</strain>
    </source>
</reference>
<evidence type="ECO:0000256" key="4">
    <source>
        <dbReference type="ARBA" id="ARBA00022692"/>
    </source>
</evidence>
<dbReference type="InterPro" id="IPR012910">
    <property type="entry name" value="Plug_dom"/>
</dbReference>
<evidence type="ECO:0000256" key="9">
    <source>
        <dbReference type="RuleBase" id="RU003357"/>
    </source>
</evidence>
<evidence type="ECO:0000259" key="11">
    <source>
        <dbReference type="Pfam" id="PF00593"/>
    </source>
</evidence>
<keyword evidence="5 9" id="KW-0798">TonB box</keyword>
<keyword evidence="7 8" id="KW-0998">Cell outer membrane</keyword>
<comment type="subcellular location">
    <subcellularLocation>
        <location evidence="1 8">Cell outer membrane</location>
        <topology evidence="1 8">Multi-pass membrane protein</topology>
    </subcellularLocation>
</comment>
<evidence type="ECO:0000256" key="1">
    <source>
        <dbReference type="ARBA" id="ARBA00004571"/>
    </source>
</evidence>
<dbReference type="SUPFAM" id="SSF49452">
    <property type="entry name" value="Starch-binding domain-like"/>
    <property type="match status" value="1"/>
</dbReference>
<dbReference type="InterPro" id="IPR039426">
    <property type="entry name" value="TonB-dep_rcpt-like"/>
</dbReference>
<dbReference type="InterPro" id="IPR013784">
    <property type="entry name" value="Carb-bd-like_fold"/>
</dbReference>
<dbReference type="Pfam" id="PF00593">
    <property type="entry name" value="TonB_dep_Rec_b-barrel"/>
    <property type="match status" value="1"/>
</dbReference>
<evidence type="ECO:0000313" key="13">
    <source>
        <dbReference type="EMBL" id="GAA3947195.1"/>
    </source>
</evidence>
<keyword evidence="14" id="KW-1185">Reference proteome</keyword>
<evidence type="ECO:0000256" key="6">
    <source>
        <dbReference type="ARBA" id="ARBA00023136"/>
    </source>
</evidence>
<dbReference type="SUPFAM" id="SSF56935">
    <property type="entry name" value="Porins"/>
    <property type="match status" value="1"/>
</dbReference>
<name>A0ABP7NH74_9BACT</name>
<gene>
    <name evidence="13" type="ORF">GCM10022406_31200</name>
</gene>
<evidence type="ECO:0000256" key="8">
    <source>
        <dbReference type="PROSITE-ProRule" id="PRU01360"/>
    </source>
</evidence>
<dbReference type="InterPro" id="IPR037066">
    <property type="entry name" value="Plug_dom_sf"/>
</dbReference>
<evidence type="ECO:0000259" key="12">
    <source>
        <dbReference type="Pfam" id="PF07715"/>
    </source>
</evidence>
<keyword evidence="10" id="KW-0732">Signal</keyword>
<dbReference type="Pfam" id="PF07715">
    <property type="entry name" value="Plug"/>
    <property type="match status" value="1"/>
</dbReference>
<accession>A0ABP7NH74</accession>
<feature type="chain" id="PRO_5045594284" evidence="10">
    <location>
        <begin position="39"/>
        <end position="943"/>
    </location>
</feature>
<comment type="similarity">
    <text evidence="8 9">Belongs to the TonB-dependent receptor family.</text>
</comment>
<feature type="domain" description="TonB-dependent receptor plug" evidence="12">
    <location>
        <begin position="142"/>
        <end position="263"/>
    </location>
</feature>
<evidence type="ECO:0000256" key="5">
    <source>
        <dbReference type="ARBA" id="ARBA00023077"/>
    </source>
</evidence>
<evidence type="ECO:0000256" key="3">
    <source>
        <dbReference type="ARBA" id="ARBA00022452"/>
    </source>
</evidence>
<dbReference type="PROSITE" id="PS52016">
    <property type="entry name" value="TONB_DEPENDENT_REC_3"/>
    <property type="match status" value="1"/>
</dbReference>
<feature type="domain" description="TonB-dependent receptor-like beta-barrel" evidence="11">
    <location>
        <begin position="389"/>
        <end position="871"/>
    </location>
</feature>
<keyword evidence="6 8" id="KW-0472">Membrane</keyword>
<evidence type="ECO:0000256" key="10">
    <source>
        <dbReference type="SAM" id="SignalP"/>
    </source>
</evidence>
<evidence type="ECO:0000256" key="7">
    <source>
        <dbReference type="ARBA" id="ARBA00023237"/>
    </source>
</evidence>
<dbReference type="InterPro" id="IPR000531">
    <property type="entry name" value="Beta-barrel_TonB"/>
</dbReference>
<dbReference type="Gene3D" id="2.170.130.10">
    <property type="entry name" value="TonB-dependent receptor, plug domain"/>
    <property type="match status" value="1"/>
</dbReference>
<dbReference type="PANTHER" id="PTHR47234">
    <property type="match status" value="1"/>
</dbReference>
<dbReference type="Gene3D" id="2.40.170.20">
    <property type="entry name" value="TonB-dependent receptor, beta-barrel domain"/>
    <property type="match status" value="1"/>
</dbReference>
<evidence type="ECO:0000256" key="2">
    <source>
        <dbReference type="ARBA" id="ARBA00022448"/>
    </source>
</evidence>
<dbReference type="Proteomes" id="UP001499909">
    <property type="component" value="Unassembled WGS sequence"/>
</dbReference>